<dbReference type="HOGENOM" id="CLU_2700629_0_0_5"/>
<evidence type="ECO:0000313" key="1">
    <source>
        <dbReference type="EMBL" id="EIM26634.1"/>
    </source>
</evidence>
<accession>I4YRP2</accession>
<dbReference type="Proteomes" id="UP000003947">
    <property type="component" value="Unassembled WGS sequence"/>
</dbReference>
<dbReference type="PATRIC" id="fig|864069.3.peg.3458"/>
<gene>
    <name evidence="1" type="ORF">MicloDRAFT_00031830</name>
</gene>
<keyword evidence="2" id="KW-1185">Reference proteome</keyword>
<dbReference type="STRING" id="864069.MicloDRAFT_00031830"/>
<protein>
    <submittedName>
        <fullName evidence="1">Uncharacterized protein</fullName>
    </submittedName>
</protein>
<evidence type="ECO:0000313" key="2">
    <source>
        <dbReference type="Proteomes" id="UP000003947"/>
    </source>
</evidence>
<dbReference type="AlphaFoldDB" id="I4YRP2"/>
<sequence length="73" mass="8207">MTPIEHYWPPEMLAEVFPEKYGHLVLKEPAQDEPLSTLRYTIDHLPGGCVVIRLPGGQAAWRAAHKDKTPCKA</sequence>
<proteinExistence type="predicted"/>
<dbReference type="RefSeq" id="WP_009762685.1">
    <property type="nucleotide sequence ID" value="NZ_JH660645.1"/>
</dbReference>
<dbReference type="OrthoDB" id="9857690at2"/>
<organism evidence="1 2">
    <name type="scientific">Microvirga lotononidis</name>
    <dbReference type="NCBI Taxonomy" id="864069"/>
    <lineage>
        <taxon>Bacteria</taxon>
        <taxon>Pseudomonadati</taxon>
        <taxon>Pseudomonadota</taxon>
        <taxon>Alphaproteobacteria</taxon>
        <taxon>Hyphomicrobiales</taxon>
        <taxon>Methylobacteriaceae</taxon>
        <taxon>Microvirga</taxon>
    </lineage>
</organism>
<dbReference type="EMBL" id="JH660645">
    <property type="protein sequence ID" value="EIM26634.1"/>
    <property type="molecule type" value="Genomic_DNA"/>
</dbReference>
<reference evidence="1 2" key="1">
    <citation type="submission" date="2012-02" db="EMBL/GenBank/DDBJ databases">
        <title>Improved High-Quality Draft sequence of Microvirga sp. WSM3557.</title>
        <authorList>
            <consortium name="US DOE Joint Genome Institute"/>
            <person name="Lucas S."/>
            <person name="Han J."/>
            <person name="Lapidus A."/>
            <person name="Cheng J.-F."/>
            <person name="Goodwin L."/>
            <person name="Pitluck S."/>
            <person name="Peters L."/>
            <person name="Zhang X."/>
            <person name="Detter J.C."/>
            <person name="Han C."/>
            <person name="Tapia R."/>
            <person name="Land M."/>
            <person name="Hauser L."/>
            <person name="Kyrpides N."/>
            <person name="Ivanova N."/>
            <person name="Pagani I."/>
            <person name="Brau L."/>
            <person name="Yates R."/>
            <person name="O'Hara G."/>
            <person name="Rui T."/>
            <person name="Howieson J."/>
            <person name="Reeve W."/>
            <person name="Woyke T."/>
        </authorList>
    </citation>
    <scope>NUCLEOTIDE SEQUENCE [LARGE SCALE GENOMIC DNA]</scope>
    <source>
        <strain evidence="1 2">WSM3557</strain>
    </source>
</reference>
<name>I4YRP2_9HYPH</name>